<comment type="caution">
    <text evidence="1">The sequence shown here is derived from an EMBL/GenBank/DDBJ whole genome shotgun (WGS) entry which is preliminary data.</text>
</comment>
<organism evidence="1 2">
    <name type="scientific">Triparma laevis f. longispina</name>
    <dbReference type="NCBI Taxonomy" id="1714387"/>
    <lineage>
        <taxon>Eukaryota</taxon>
        <taxon>Sar</taxon>
        <taxon>Stramenopiles</taxon>
        <taxon>Ochrophyta</taxon>
        <taxon>Bolidophyceae</taxon>
        <taxon>Parmales</taxon>
        <taxon>Triparmaceae</taxon>
        <taxon>Triparma</taxon>
    </lineage>
</organism>
<proteinExistence type="predicted"/>
<name>A0A9W6ZKC9_9STRA</name>
<dbReference type="EMBL" id="BRXW01000414">
    <property type="protein sequence ID" value="GMH52104.1"/>
    <property type="molecule type" value="Genomic_DNA"/>
</dbReference>
<keyword evidence="2" id="KW-1185">Reference proteome</keyword>
<reference evidence="2" key="1">
    <citation type="journal article" date="2023" name="Commun. Biol.">
        <title>Genome analysis of Parmales, the sister group of diatoms, reveals the evolutionary specialization of diatoms from phago-mixotrophs to photoautotrophs.</title>
        <authorList>
            <person name="Ban H."/>
            <person name="Sato S."/>
            <person name="Yoshikawa S."/>
            <person name="Yamada K."/>
            <person name="Nakamura Y."/>
            <person name="Ichinomiya M."/>
            <person name="Sato N."/>
            <person name="Blanc-Mathieu R."/>
            <person name="Endo H."/>
            <person name="Kuwata A."/>
            <person name="Ogata H."/>
        </authorList>
    </citation>
    <scope>NUCLEOTIDE SEQUENCE [LARGE SCALE GENOMIC DNA]</scope>
    <source>
        <strain evidence="2">NIES 3700</strain>
    </source>
</reference>
<evidence type="ECO:0000313" key="2">
    <source>
        <dbReference type="Proteomes" id="UP001165122"/>
    </source>
</evidence>
<evidence type="ECO:0000313" key="1">
    <source>
        <dbReference type="EMBL" id="GMH52104.1"/>
    </source>
</evidence>
<dbReference type="AlphaFoldDB" id="A0A9W6ZKC9"/>
<protein>
    <submittedName>
        <fullName evidence="1">Uncharacterized protein</fullName>
    </submittedName>
</protein>
<gene>
    <name evidence="1" type="ORF">TrLO_g7456</name>
</gene>
<accession>A0A9W6ZKC9</accession>
<sequence length="73" mass="8377">METKSKGRKVSKSRRWGYNKQGGMGGMDFMYDPEVVMRSLRKRLKGGRRETEKIFHEENNGGLTGFGNKFNSS</sequence>
<dbReference type="Proteomes" id="UP001165122">
    <property type="component" value="Unassembled WGS sequence"/>
</dbReference>